<keyword evidence="3" id="KW-1185">Reference proteome</keyword>
<accession>A0A8F9TXP5</accession>
<proteinExistence type="predicted"/>
<dbReference type="Proteomes" id="UP000825051">
    <property type="component" value="Chromosome"/>
</dbReference>
<evidence type="ECO:0000313" key="2">
    <source>
        <dbReference type="EMBL" id="QYM79911.1"/>
    </source>
</evidence>
<gene>
    <name evidence="2" type="ORF">K0B96_04645</name>
</gene>
<dbReference type="EMBL" id="CP080507">
    <property type="protein sequence ID" value="QYM79911.1"/>
    <property type="molecule type" value="Genomic_DNA"/>
</dbReference>
<reference evidence="2" key="1">
    <citation type="submission" date="2021-08" db="EMBL/GenBank/DDBJ databases">
        <title>Genome of a novel bacterium of the phylum Verrucomicrobia, Oleiharenicola sp. KSB-15.</title>
        <authorList>
            <person name="Chung J.-H."/>
            <person name="Ahn J.-H."/>
            <person name="Yoon Y."/>
            <person name="Kim D.-Y."/>
            <person name="An S.-H."/>
            <person name="Park I."/>
            <person name="Yeon J."/>
        </authorList>
    </citation>
    <scope>NUCLEOTIDE SEQUENCE</scope>
    <source>
        <strain evidence="2">KSB-15</strain>
    </source>
</reference>
<dbReference type="AlphaFoldDB" id="A0A8F9TXP5"/>
<feature type="region of interest" description="Disordered" evidence="1">
    <location>
        <begin position="43"/>
        <end position="77"/>
    </location>
</feature>
<dbReference type="InterPro" id="IPR019291">
    <property type="entry name" value="Host_attachment_protein"/>
</dbReference>
<evidence type="ECO:0000313" key="3">
    <source>
        <dbReference type="Proteomes" id="UP000825051"/>
    </source>
</evidence>
<dbReference type="Pfam" id="PF10116">
    <property type="entry name" value="Host_attach"/>
    <property type="match status" value="1"/>
</dbReference>
<feature type="compositionally biased region" description="Basic and acidic residues" evidence="1">
    <location>
        <begin position="66"/>
        <end position="77"/>
    </location>
</feature>
<sequence length="152" mass="17082">MTEKYIVVADPRQLRFYHEESQPGQIAPSLVVAQAVDLADERRRCALPGERPPRGDAAASASAAPMEERRPKNEDRERRIATQIAKHINAFFATQPDAVWHFAASPSLHNEVIDRLETSTGNRLDRSVRKELGNVPPVELRSHFKLAPLAER</sequence>
<name>A0A8F9TXP5_9BACT</name>
<protein>
    <submittedName>
        <fullName evidence="2">Host attachment protein</fullName>
    </submittedName>
</protein>
<dbReference type="RefSeq" id="WP_220164359.1">
    <property type="nucleotide sequence ID" value="NZ_CP080507.1"/>
</dbReference>
<evidence type="ECO:0000256" key="1">
    <source>
        <dbReference type="SAM" id="MobiDB-lite"/>
    </source>
</evidence>
<organism evidence="2 3">
    <name type="scientific">Horticoccus luteus</name>
    <dbReference type="NCBI Taxonomy" id="2862869"/>
    <lineage>
        <taxon>Bacteria</taxon>
        <taxon>Pseudomonadati</taxon>
        <taxon>Verrucomicrobiota</taxon>
        <taxon>Opitutia</taxon>
        <taxon>Opitutales</taxon>
        <taxon>Opitutaceae</taxon>
        <taxon>Horticoccus</taxon>
    </lineage>
</organism>
<dbReference type="KEGG" id="ole:K0B96_04645"/>